<dbReference type="InterPro" id="IPR017972">
    <property type="entry name" value="Cyt_P450_CS"/>
</dbReference>
<evidence type="ECO:0000256" key="1">
    <source>
        <dbReference type="ARBA" id="ARBA00022723"/>
    </source>
</evidence>
<sequence>MGIRNWFMVDGPVLAQKIFVTTVLKPRLEPIIMGGMGLAFSQPDERWKVSRSAALTVVAPRHIEKYIWIMRQEAKNLVTRLIQSTESNGSVDPSQSLKLFALNVMFQITCADLILAGLDTVSVSLAWNIAVMCHHPDIQKKLAAEIDEFIKVNGHLPDLHLIVYPLRFRATAPLGLANTTRKDIYIDGYMFPKNSSIISSMESTHMRPELYPNPEKFNPERFMGNTKPMKSAANGRLEDRDHYNFGWGRRICPGIAMAEAQLFVALVEILSRCYVEPASDGLPDIDSVIHGGLTARPFNKSILIYIKSIWPLRNILK</sequence>
<name>A0ABP9YP28_9FUNG</name>
<keyword evidence="4 5" id="KW-0503">Monooxygenase</keyword>
<dbReference type="PROSITE" id="PS00086">
    <property type="entry name" value="CYTOCHROME_P450"/>
    <property type="match status" value="1"/>
</dbReference>
<dbReference type="InterPro" id="IPR002401">
    <property type="entry name" value="Cyt_P450_E_grp-I"/>
</dbReference>
<evidence type="ECO:0008006" key="8">
    <source>
        <dbReference type="Google" id="ProtNLM"/>
    </source>
</evidence>
<dbReference type="InterPro" id="IPR036396">
    <property type="entry name" value="Cyt_P450_sf"/>
</dbReference>
<keyword evidence="1 5" id="KW-0479">Metal-binding</keyword>
<evidence type="ECO:0000313" key="6">
    <source>
        <dbReference type="EMBL" id="GAA5808615.1"/>
    </source>
</evidence>
<dbReference type="InterPro" id="IPR050364">
    <property type="entry name" value="Cytochrome_P450_fung"/>
</dbReference>
<evidence type="ECO:0000256" key="3">
    <source>
        <dbReference type="ARBA" id="ARBA00023004"/>
    </source>
</evidence>
<keyword evidence="3 5" id="KW-0408">Iron</keyword>
<dbReference type="EMBL" id="BAABUK010000003">
    <property type="protein sequence ID" value="GAA5808615.1"/>
    <property type="molecule type" value="Genomic_DNA"/>
</dbReference>
<evidence type="ECO:0000256" key="5">
    <source>
        <dbReference type="RuleBase" id="RU000461"/>
    </source>
</evidence>
<evidence type="ECO:0000256" key="4">
    <source>
        <dbReference type="ARBA" id="ARBA00023033"/>
    </source>
</evidence>
<protein>
    <recommendedName>
        <fullName evidence="8">Cytochrome P450</fullName>
    </recommendedName>
</protein>
<dbReference type="SUPFAM" id="SSF48264">
    <property type="entry name" value="Cytochrome P450"/>
    <property type="match status" value="1"/>
</dbReference>
<keyword evidence="5" id="KW-0349">Heme</keyword>
<comment type="caution">
    <text evidence="6">The sequence shown here is derived from an EMBL/GenBank/DDBJ whole genome shotgun (WGS) entry which is preliminary data.</text>
</comment>
<dbReference type="PANTHER" id="PTHR46300">
    <property type="entry name" value="P450, PUTATIVE (EUROFUNG)-RELATED-RELATED"/>
    <property type="match status" value="1"/>
</dbReference>
<comment type="similarity">
    <text evidence="5">Belongs to the cytochrome P450 family.</text>
</comment>
<accession>A0ABP9YP28</accession>
<dbReference type="Gene3D" id="1.10.630.10">
    <property type="entry name" value="Cytochrome P450"/>
    <property type="match status" value="2"/>
</dbReference>
<dbReference type="InterPro" id="IPR001128">
    <property type="entry name" value="Cyt_P450"/>
</dbReference>
<proteinExistence type="inferred from homology"/>
<gene>
    <name evidence="6" type="ORF">MFLAVUS_002007</name>
</gene>
<dbReference type="PRINTS" id="PR00463">
    <property type="entry name" value="EP450I"/>
</dbReference>
<dbReference type="Pfam" id="PF00067">
    <property type="entry name" value="p450"/>
    <property type="match status" value="1"/>
</dbReference>
<organism evidence="6 7">
    <name type="scientific">Mucor flavus</name>
    <dbReference type="NCBI Taxonomy" id="439312"/>
    <lineage>
        <taxon>Eukaryota</taxon>
        <taxon>Fungi</taxon>
        <taxon>Fungi incertae sedis</taxon>
        <taxon>Mucoromycota</taxon>
        <taxon>Mucoromycotina</taxon>
        <taxon>Mucoromycetes</taxon>
        <taxon>Mucorales</taxon>
        <taxon>Mucorineae</taxon>
        <taxon>Mucoraceae</taxon>
        <taxon>Mucor</taxon>
    </lineage>
</organism>
<reference evidence="6 7" key="1">
    <citation type="submission" date="2024-04" db="EMBL/GenBank/DDBJ databases">
        <title>genome sequences of Mucor flavus KT1a and Helicostylum pulchrum KT1b strains isolated from the surface of a dry-aged beef.</title>
        <authorList>
            <person name="Toyotome T."/>
            <person name="Hosono M."/>
            <person name="Torimaru M."/>
            <person name="Fukuda K."/>
            <person name="Mikami N."/>
        </authorList>
    </citation>
    <scope>NUCLEOTIDE SEQUENCE [LARGE SCALE GENOMIC DNA]</scope>
    <source>
        <strain evidence="6 7">KT1a</strain>
    </source>
</reference>
<dbReference type="Proteomes" id="UP001473302">
    <property type="component" value="Unassembled WGS sequence"/>
</dbReference>
<keyword evidence="2 5" id="KW-0560">Oxidoreductase</keyword>
<evidence type="ECO:0000256" key="2">
    <source>
        <dbReference type="ARBA" id="ARBA00023002"/>
    </source>
</evidence>
<keyword evidence="7" id="KW-1185">Reference proteome</keyword>
<dbReference type="PRINTS" id="PR00385">
    <property type="entry name" value="P450"/>
</dbReference>
<evidence type="ECO:0000313" key="7">
    <source>
        <dbReference type="Proteomes" id="UP001473302"/>
    </source>
</evidence>
<dbReference type="PANTHER" id="PTHR46300:SF2">
    <property type="entry name" value="CYTOCHROME P450 MONOOXYGENASE ALNH-RELATED"/>
    <property type="match status" value="1"/>
</dbReference>